<dbReference type="EMBL" id="REGN01001444">
    <property type="protein sequence ID" value="RNA34619.1"/>
    <property type="molecule type" value="Genomic_DNA"/>
</dbReference>
<sequence length="118" mass="13852">MKTSILFVLIALLPNIPSKVNITLIVILILMKNFAYRIPHFEVIFLETPQKIPLNLKEKERKPRSHVFEPILVMIKLKMFRQSLVQLECMLSPSFQPLDSLIEKRKKMINLINIKIKT</sequence>
<dbReference type="Proteomes" id="UP000276133">
    <property type="component" value="Unassembled WGS sequence"/>
</dbReference>
<keyword evidence="2" id="KW-1185">Reference proteome</keyword>
<proteinExistence type="predicted"/>
<accession>A0A3M7SFX8</accession>
<reference evidence="1 2" key="1">
    <citation type="journal article" date="2018" name="Sci. Rep.">
        <title>Genomic signatures of local adaptation to the degree of environmental predictability in rotifers.</title>
        <authorList>
            <person name="Franch-Gras L."/>
            <person name="Hahn C."/>
            <person name="Garcia-Roger E.M."/>
            <person name="Carmona M.J."/>
            <person name="Serra M."/>
            <person name="Gomez A."/>
        </authorList>
    </citation>
    <scope>NUCLEOTIDE SEQUENCE [LARGE SCALE GENOMIC DNA]</scope>
    <source>
        <strain evidence="1">HYR1</strain>
    </source>
</reference>
<organism evidence="1 2">
    <name type="scientific">Brachionus plicatilis</name>
    <name type="common">Marine rotifer</name>
    <name type="synonym">Brachionus muelleri</name>
    <dbReference type="NCBI Taxonomy" id="10195"/>
    <lineage>
        <taxon>Eukaryota</taxon>
        <taxon>Metazoa</taxon>
        <taxon>Spiralia</taxon>
        <taxon>Gnathifera</taxon>
        <taxon>Rotifera</taxon>
        <taxon>Eurotatoria</taxon>
        <taxon>Monogononta</taxon>
        <taxon>Pseudotrocha</taxon>
        <taxon>Ploima</taxon>
        <taxon>Brachionidae</taxon>
        <taxon>Brachionus</taxon>
    </lineage>
</organism>
<gene>
    <name evidence="1" type="ORF">BpHYR1_028960</name>
</gene>
<protein>
    <submittedName>
        <fullName evidence="1">Uncharacterized protein</fullName>
    </submittedName>
</protein>
<dbReference type="AlphaFoldDB" id="A0A3M7SFX8"/>
<name>A0A3M7SFX8_BRAPC</name>
<evidence type="ECO:0000313" key="2">
    <source>
        <dbReference type="Proteomes" id="UP000276133"/>
    </source>
</evidence>
<comment type="caution">
    <text evidence="1">The sequence shown here is derived from an EMBL/GenBank/DDBJ whole genome shotgun (WGS) entry which is preliminary data.</text>
</comment>
<evidence type="ECO:0000313" key="1">
    <source>
        <dbReference type="EMBL" id="RNA34619.1"/>
    </source>
</evidence>